<sequence>MKNDDVDYEAALEGPIYAIASASSNIEWIAERIQHSHPTESATLALLVRGLKGAVHIAEETKPKLAPGANQWPGSPSIRWRKPPTRSWRPDS</sequence>
<evidence type="ECO:0000256" key="1">
    <source>
        <dbReference type="SAM" id="MobiDB-lite"/>
    </source>
</evidence>
<organism evidence="2">
    <name type="scientific">Microvirga ossetica</name>
    <dbReference type="NCBI Taxonomy" id="1882682"/>
    <lineage>
        <taxon>Bacteria</taxon>
        <taxon>Pseudomonadati</taxon>
        <taxon>Pseudomonadota</taxon>
        <taxon>Alphaproteobacteria</taxon>
        <taxon>Hyphomicrobiales</taxon>
        <taxon>Methylobacteriaceae</taxon>
        <taxon>Microvirga</taxon>
    </lineage>
</organism>
<feature type="region of interest" description="Disordered" evidence="1">
    <location>
        <begin position="64"/>
        <end position="92"/>
    </location>
</feature>
<keyword evidence="2" id="KW-0614">Plasmid</keyword>
<proteinExistence type="predicted"/>
<dbReference type="KEGG" id="moc:BB934_45355"/>
<protein>
    <submittedName>
        <fullName evidence="2">Uncharacterized protein</fullName>
    </submittedName>
</protein>
<reference evidence="2" key="1">
    <citation type="submission" date="2016-07" db="EMBL/GenBank/DDBJ databases">
        <title>Microvirga ossetica sp. nov. a new species of rhizobia isolated from root nodules of the legume species Vicia alpestris Steven originated from North Ossetia region in the Caucasus.</title>
        <authorList>
            <person name="Safronova V.I."/>
            <person name="Kuznetsova I.G."/>
            <person name="Sazanova A.L."/>
            <person name="Belimov A."/>
            <person name="Andronov E."/>
            <person name="Osledkin Y.S."/>
            <person name="Onishchuk O.P."/>
            <person name="Kurchak O.N."/>
            <person name="Shaposhnikov A.I."/>
            <person name="Willems A."/>
            <person name="Tikhonovich I.A."/>
        </authorList>
    </citation>
    <scope>NUCLEOTIDE SEQUENCE [LARGE SCALE GENOMIC DNA]</scope>
    <source>
        <strain evidence="2">V5/3M</strain>
        <plasmid evidence="2">unnamed5</plasmid>
    </source>
</reference>
<gene>
    <name evidence="2" type="ORF">BB934_45355</name>
</gene>
<dbReference type="EMBL" id="CP016621">
    <property type="protein sequence ID" value="ANY85449.1"/>
    <property type="molecule type" value="Genomic_DNA"/>
</dbReference>
<geneLocation type="plasmid" evidence="2">
    <name>unnamed5</name>
</geneLocation>
<accession>A0A1B2EZM7</accession>
<dbReference type="AlphaFoldDB" id="A0A1B2EZM7"/>
<evidence type="ECO:0000313" key="2">
    <source>
        <dbReference type="EMBL" id="ANY85449.1"/>
    </source>
</evidence>
<name>A0A1B2EZM7_9HYPH</name>